<feature type="domain" description="Glycosyl transferase family 1" evidence="1">
    <location>
        <begin position="182"/>
        <end position="343"/>
    </location>
</feature>
<evidence type="ECO:0000313" key="2">
    <source>
        <dbReference type="EMBL" id="KKR91465.1"/>
    </source>
</evidence>
<accession>A0A0G0X451</accession>
<dbReference type="InterPro" id="IPR001296">
    <property type="entry name" value="Glyco_trans_1"/>
</dbReference>
<dbReference type="SUPFAM" id="SSF53756">
    <property type="entry name" value="UDP-Glycosyltransferase/glycogen phosphorylase"/>
    <property type="match status" value="1"/>
</dbReference>
<name>A0A0G0X451_9BACT</name>
<reference evidence="2 3" key="1">
    <citation type="journal article" date="2015" name="Nature">
        <title>rRNA introns, odd ribosomes, and small enigmatic genomes across a large radiation of phyla.</title>
        <authorList>
            <person name="Brown C.T."/>
            <person name="Hug L.A."/>
            <person name="Thomas B.C."/>
            <person name="Sharon I."/>
            <person name="Castelle C.J."/>
            <person name="Singh A."/>
            <person name="Wilkins M.J."/>
            <person name="Williams K.H."/>
            <person name="Banfield J.F."/>
        </authorList>
    </citation>
    <scope>NUCLEOTIDE SEQUENCE [LARGE SCALE GENOMIC DNA]</scope>
</reference>
<evidence type="ECO:0000259" key="1">
    <source>
        <dbReference type="Pfam" id="PF00534"/>
    </source>
</evidence>
<dbReference type="GO" id="GO:0016757">
    <property type="term" value="F:glycosyltransferase activity"/>
    <property type="evidence" value="ECO:0007669"/>
    <property type="project" value="InterPro"/>
</dbReference>
<dbReference type="CDD" id="cd03801">
    <property type="entry name" value="GT4_PimA-like"/>
    <property type="match status" value="1"/>
</dbReference>
<evidence type="ECO:0000313" key="3">
    <source>
        <dbReference type="Proteomes" id="UP000034676"/>
    </source>
</evidence>
<protein>
    <submittedName>
        <fullName evidence="2">Group 1 glycosyl transferase</fullName>
    </submittedName>
</protein>
<dbReference type="Pfam" id="PF00534">
    <property type="entry name" value="Glycos_transf_1"/>
    <property type="match status" value="1"/>
</dbReference>
<gene>
    <name evidence="2" type="ORF">UU42_C0011G0011</name>
</gene>
<organism evidence="2 3">
    <name type="scientific">Candidatus Woesebacteria bacterium GW2011_GWA1_41_13b</name>
    <dbReference type="NCBI Taxonomy" id="1618555"/>
    <lineage>
        <taxon>Bacteria</taxon>
        <taxon>Candidatus Woeseibacteriota</taxon>
    </lineage>
</organism>
<dbReference type="AlphaFoldDB" id="A0A0G0X451"/>
<dbReference type="Proteomes" id="UP000034676">
    <property type="component" value="Unassembled WGS sequence"/>
</dbReference>
<comment type="caution">
    <text evidence="2">The sequence shown here is derived from an EMBL/GenBank/DDBJ whole genome shotgun (WGS) entry which is preliminary data.</text>
</comment>
<keyword evidence="2" id="KW-0808">Transferase</keyword>
<proteinExistence type="predicted"/>
<dbReference type="Gene3D" id="3.40.50.2000">
    <property type="entry name" value="Glycogen Phosphorylase B"/>
    <property type="match status" value="2"/>
</dbReference>
<sequence length="365" mass="41585">MTICYFGIYSSNYTRNKVNIMGLRENGVEVIECRSDESERFKKYLDLFWKYWPLRNKYDVMIVGFHGHAMMPLAWLCAKIISRKKLIWDAFVSTYDTTVFDRKKARLGSVKATKHWLIDWLGCVLADLILLDADAHGKYFIKTFHIRPAKFKTLPVGCDDTIMHPREQNPDGVASRPYGAGKETDNFLVHFHGTYIPAQGIPYIIEAAKLLEDMGVEFNIVGKLETYGKAIEFANELGAKNINFLDFMPYEKLAEYMAMADICLGMFGITDKAMRTGAFKLVEGLAMEKPVITAETPAMKEIFTNEENVLFCRPADGRDLAAKIMELKNNENLRNRIAKNGYKLYKEKLTPRALGADLVNIISHA</sequence>
<dbReference type="EMBL" id="LCAO01000011">
    <property type="protein sequence ID" value="KKR91465.1"/>
    <property type="molecule type" value="Genomic_DNA"/>
</dbReference>
<dbReference type="PANTHER" id="PTHR12526">
    <property type="entry name" value="GLYCOSYLTRANSFERASE"/>
    <property type="match status" value="1"/>
</dbReference>